<dbReference type="InterPro" id="IPR057434">
    <property type="entry name" value="LMF1/2_N"/>
</dbReference>
<protein>
    <submittedName>
        <fullName evidence="10">Lipase maturation factor family protein</fullName>
    </submittedName>
</protein>
<dbReference type="Pfam" id="PF06762">
    <property type="entry name" value="LMF1"/>
    <property type="match status" value="1"/>
</dbReference>
<dbReference type="EMBL" id="CP093442">
    <property type="protein sequence ID" value="UOF02621.1"/>
    <property type="molecule type" value="Genomic_DNA"/>
</dbReference>
<comment type="subcellular location">
    <subcellularLocation>
        <location evidence="1">Endoplasmic reticulum membrane</location>
        <topology evidence="1">Multi-pass membrane protein</topology>
    </subcellularLocation>
</comment>
<sequence length="479" mass="55738">MFTDLNISSWILSKSLSLSYFIAFLSLLPQVLGLYGHNGILSIDHLLNLLDKEMRAERFYHVPSLFWLYSSDLALKGMCFIGMMAASLSFLGFSQTWMLLICFLAYLSFVSCGQVFLGYQWDSLLLEFGFIGLFFGPLKWEWIPLGAYAIHPLIYVLCLFLLFKLMFLSGVVKLTSKDPVWKNLTALTYHYWTQPLPNPIAFFADKLPLHFQRFSTLIMFFTEIVAPFFIFIPGPTQVLAVIFLAGLQVLILLTGNYAFFNLITLGLIFGVLPDSVWGFKINWVETTTIPTWAAVFAAVLLIPSSVFWIYKSIFENDKKLDFMLPLLRLLYPFRISNPYGLFAVMTKTRPELVLEGSNDGIHWEEYEFKHKPTSLKRMPPIVAPHQPRLDWQMWFAALESFNDNLWLQNLMTRIFQQAPDVLALFEKDPFKGKSPKALRLIKYHYKFATWEQWRKQGIWWQREMVGFYGPTFQIEEFVE</sequence>
<evidence type="ECO:0000313" key="10">
    <source>
        <dbReference type="EMBL" id="UOF02621.1"/>
    </source>
</evidence>
<dbReference type="RefSeq" id="WP_243540340.1">
    <property type="nucleotide sequence ID" value="NZ_CP093442.1"/>
</dbReference>
<feature type="transmembrane region" description="Helical" evidence="7">
    <location>
        <begin position="262"/>
        <end position="279"/>
    </location>
</feature>
<evidence type="ECO:0000256" key="6">
    <source>
        <dbReference type="ARBA" id="ARBA00023136"/>
    </source>
</evidence>
<evidence type="ECO:0000256" key="7">
    <source>
        <dbReference type="SAM" id="Phobius"/>
    </source>
</evidence>
<proteinExistence type="inferred from homology"/>
<dbReference type="Proteomes" id="UP000830116">
    <property type="component" value="Chromosome"/>
</dbReference>
<comment type="similarity">
    <text evidence="2">Belongs to the lipase maturation factor family.</text>
</comment>
<evidence type="ECO:0000256" key="2">
    <source>
        <dbReference type="ARBA" id="ARBA00005512"/>
    </source>
</evidence>
<evidence type="ECO:0000313" key="11">
    <source>
        <dbReference type="Proteomes" id="UP000830116"/>
    </source>
</evidence>
<name>A0ABY4CFR2_9BACT</name>
<dbReference type="PANTHER" id="PTHR14463">
    <property type="entry name" value="LIPASE MATURATION FACTOR"/>
    <property type="match status" value="1"/>
</dbReference>
<evidence type="ECO:0000256" key="1">
    <source>
        <dbReference type="ARBA" id="ARBA00004477"/>
    </source>
</evidence>
<reference evidence="10" key="1">
    <citation type="submission" date="2022-03" db="EMBL/GenBank/DDBJ databases">
        <title>Genome Identification and Characterization of new species Bdellovibrio reynosense LBG001 sp. nov. from a Mexico soil sample.</title>
        <authorList>
            <person name="Camilli A."/>
            <person name="Ajao Y."/>
            <person name="Guo X."/>
        </authorList>
    </citation>
    <scope>NUCLEOTIDE SEQUENCE</scope>
    <source>
        <strain evidence="10">LBG001</strain>
    </source>
</reference>
<organism evidence="10 11">
    <name type="scientific">Bdellovibrio reynosensis</name>
    <dbReference type="NCBI Taxonomy" id="2835041"/>
    <lineage>
        <taxon>Bacteria</taxon>
        <taxon>Pseudomonadati</taxon>
        <taxon>Bdellovibrionota</taxon>
        <taxon>Bdellovibrionia</taxon>
        <taxon>Bdellovibrionales</taxon>
        <taxon>Pseudobdellovibrionaceae</taxon>
        <taxon>Bdellovibrio</taxon>
    </lineage>
</organism>
<gene>
    <name evidence="10" type="ORF">MNR06_06620</name>
</gene>
<evidence type="ECO:0000256" key="4">
    <source>
        <dbReference type="ARBA" id="ARBA00022824"/>
    </source>
</evidence>
<feature type="transmembrane region" description="Helical" evidence="7">
    <location>
        <begin position="291"/>
        <end position="310"/>
    </location>
</feature>
<evidence type="ECO:0000259" key="8">
    <source>
        <dbReference type="Pfam" id="PF06762"/>
    </source>
</evidence>
<dbReference type="InterPro" id="IPR009613">
    <property type="entry name" value="LMF"/>
</dbReference>
<feature type="transmembrane region" description="Helical" evidence="7">
    <location>
        <begin position="20"/>
        <end position="43"/>
    </location>
</feature>
<feature type="domain" description="Lipase maturation factor 1/2 C-terminal" evidence="9">
    <location>
        <begin position="335"/>
        <end position="470"/>
    </location>
</feature>
<dbReference type="Pfam" id="PF25179">
    <property type="entry name" value="LMF1_C"/>
    <property type="match status" value="1"/>
</dbReference>
<feature type="transmembrane region" description="Helical" evidence="7">
    <location>
        <begin position="149"/>
        <end position="172"/>
    </location>
</feature>
<evidence type="ECO:0000256" key="3">
    <source>
        <dbReference type="ARBA" id="ARBA00022692"/>
    </source>
</evidence>
<feature type="transmembrane region" description="Helical" evidence="7">
    <location>
        <begin position="64"/>
        <end position="91"/>
    </location>
</feature>
<accession>A0ABY4CFR2</accession>
<keyword evidence="6 7" id="KW-0472">Membrane</keyword>
<evidence type="ECO:0000256" key="5">
    <source>
        <dbReference type="ARBA" id="ARBA00022989"/>
    </source>
</evidence>
<evidence type="ECO:0000259" key="9">
    <source>
        <dbReference type="Pfam" id="PF25179"/>
    </source>
</evidence>
<keyword evidence="3 7" id="KW-0812">Transmembrane</keyword>
<feature type="transmembrane region" description="Helical" evidence="7">
    <location>
        <begin position="124"/>
        <end position="143"/>
    </location>
</feature>
<feature type="transmembrane region" description="Helical" evidence="7">
    <location>
        <begin position="97"/>
        <end position="117"/>
    </location>
</feature>
<keyword evidence="11" id="KW-1185">Reference proteome</keyword>
<dbReference type="InterPro" id="IPR057433">
    <property type="entry name" value="LMF1/2_C"/>
</dbReference>
<keyword evidence="4" id="KW-0256">Endoplasmic reticulum</keyword>
<feature type="domain" description="Lipase maturation factor 1/2 N-terminal" evidence="8">
    <location>
        <begin position="118"/>
        <end position="277"/>
    </location>
</feature>
<keyword evidence="5 7" id="KW-1133">Transmembrane helix</keyword>